<dbReference type="KEGG" id="hdh:G5B40_07255"/>
<organism evidence="3 4">
    <name type="scientific">Pikeienuella piscinae</name>
    <dbReference type="NCBI Taxonomy" id="2748098"/>
    <lineage>
        <taxon>Bacteria</taxon>
        <taxon>Pseudomonadati</taxon>
        <taxon>Pseudomonadota</taxon>
        <taxon>Alphaproteobacteria</taxon>
        <taxon>Rhodobacterales</taxon>
        <taxon>Paracoccaceae</taxon>
        <taxon>Pikeienuella</taxon>
    </lineage>
</organism>
<gene>
    <name evidence="3" type="ORF">G5B40_07255</name>
</gene>
<dbReference type="RefSeq" id="WP_165096914.1">
    <property type="nucleotide sequence ID" value="NZ_CP049056.1"/>
</dbReference>
<sequence length="325" mass="33071">MSGLERIGDFFIWLGETAAALFPTRPPARALGVEAGGAALYRHAASGYVVERPAQSGDSAPLLLSSEQAFTARITVAPEAAPHGSGPARLEAARRSPVPLEEAEWALTRAPDAWDNGAPWRFAASPRRRVAALRETLRAAGARPGPAFTMVEGAPLHLTANGPRAPRLVLAAAALAVFAILGAALSAPLGAARIEAAAEARLADARAALDAAESEAAEATGRRDAATAPIRAARAGRALLASNPPAAAALARLAAATPDDAYATRLTIRPNRVEGEFSAPDAAKLAATLAATPGFAAARLRGAARAAPGGLQRAAIELTPARGSE</sequence>
<feature type="transmembrane region" description="Helical" evidence="2">
    <location>
        <begin position="168"/>
        <end position="191"/>
    </location>
</feature>
<dbReference type="EMBL" id="CP049056">
    <property type="protein sequence ID" value="QIE55270.1"/>
    <property type="molecule type" value="Genomic_DNA"/>
</dbReference>
<feature type="coiled-coil region" evidence="1">
    <location>
        <begin position="195"/>
        <end position="222"/>
    </location>
</feature>
<evidence type="ECO:0000313" key="3">
    <source>
        <dbReference type="EMBL" id="QIE55270.1"/>
    </source>
</evidence>
<keyword evidence="1" id="KW-0175">Coiled coil</keyword>
<dbReference type="AlphaFoldDB" id="A0A7L5BTE9"/>
<dbReference type="Proteomes" id="UP000503336">
    <property type="component" value="Chromosome"/>
</dbReference>
<proteinExistence type="predicted"/>
<evidence type="ECO:0008006" key="5">
    <source>
        <dbReference type="Google" id="ProtNLM"/>
    </source>
</evidence>
<protein>
    <recommendedName>
        <fullName evidence="5">General secretion pathway protein L</fullName>
    </recommendedName>
</protein>
<evidence type="ECO:0000256" key="2">
    <source>
        <dbReference type="SAM" id="Phobius"/>
    </source>
</evidence>
<evidence type="ECO:0000313" key="4">
    <source>
        <dbReference type="Proteomes" id="UP000503336"/>
    </source>
</evidence>
<reference evidence="3 4" key="1">
    <citation type="submission" date="2020-02" db="EMBL/GenBank/DDBJ databases">
        <title>complete genome sequence of Rhodobacteraceae bacterium.</title>
        <authorList>
            <person name="Park J."/>
            <person name="Kim Y.-S."/>
            <person name="Kim K.-H."/>
        </authorList>
    </citation>
    <scope>NUCLEOTIDE SEQUENCE [LARGE SCALE GENOMIC DNA]</scope>
    <source>
        <strain evidence="3 4">RR4-56</strain>
    </source>
</reference>
<name>A0A7L5BTE9_9RHOB</name>
<keyword evidence="2" id="KW-1133">Transmembrane helix</keyword>
<evidence type="ECO:0000256" key="1">
    <source>
        <dbReference type="SAM" id="Coils"/>
    </source>
</evidence>
<keyword evidence="2" id="KW-0812">Transmembrane</keyword>
<keyword evidence="2" id="KW-0472">Membrane</keyword>
<keyword evidence="4" id="KW-1185">Reference proteome</keyword>
<accession>A0A7L5BTE9</accession>